<feature type="chain" id="PRO_5043034332" description="Transmembrane protein" evidence="1">
    <location>
        <begin position="25"/>
        <end position="69"/>
    </location>
</feature>
<dbReference type="Proteomes" id="UP001370490">
    <property type="component" value="Unassembled WGS sequence"/>
</dbReference>
<protein>
    <recommendedName>
        <fullName evidence="4">Transmembrane protein</fullName>
    </recommendedName>
</protein>
<keyword evidence="3" id="KW-1185">Reference proteome</keyword>
<gene>
    <name evidence="2" type="ORF">RJ641_028216</name>
</gene>
<dbReference type="AlphaFoldDB" id="A0AAN8ZIT5"/>
<evidence type="ECO:0000313" key="2">
    <source>
        <dbReference type="EMBL" id="KAK6942839.1"/>
    </source>
</evidence>
<sequence>MELKSSLIAILVLILLALPCISRGEKVPSNLGSEIYEIDYRGPETHSYIPPPYRGRPYIHHDVMHHKSK</sequence>
<feature type="signal peptide" evidence="1">
    <location>
        <begin position="1"/>
        <end position="24"/>
    </location>
</feature>
<evidence type="ECO:0000313" key="3">
    <source>
        <dbReference type="Proteomes" id="UP001370490"/>
    </source>
</evidence>
<evidence type="ECO:0008006" key="4">
    <source>
        <dbReference type="Google" id="ProtNLM"/>
    </source>
</evidence>
<proteinExistence type="predicted"/>
<name>A0AAN8ZIT5_9MAGN</name>
<keyword evidence="1" id="KW-0732">Signal</keyword>
<dbReference type="EMBL" id="JBAMMX010000004">
    <property type="protein sequence ID" value="KAK6942839.1"/>
    <property type="molecule type" value="Genomic_DNA"/>
</dbReference>
<feature type="non-terminal residue" evidence="2">
    <location>
        <position position="69"/>
    </location>
</feature>
<organism evidence="2 3">
    <name type="scientific">Dillenia turbinata</name>
    <dbReference type="NCBI Taxonomy" id="194707"/>
    <lineage>
        <taxon>Eukaryota</taxon>
        <taxon>Viridiplantae</taxon>
        <taxon>Streptophyta</taxon>
        <taxon>Embryophyta</taxon>
        <taxon>Tracheophyta</taxon>
        <taxon>Spermatophyta</taxon>
        <taxon>Magnoliopsida</taxon>
        <taxon>eudicotyledons</taxon>
        <taxon>Gunneridae</taxon>
        <taxon>Pentapetalae</taxon>
        <taxon>Dilleniales</taxon>
        <taxon>Dilleniaceae</taxon>
        <taxon>Dillenia</taxon>
    </lineage>
</organism>
<reference evidence="2 3" key="1">
    <citation type="submission" date="2023-12" db="EMBL/GenBank/DDBJ databases">
        <title>A high-quality genome assembly for Dillenia turbinata (Dilleniales).</title>
        <authorList>
            <person name="Chanderbali A."/>
        </authorList>
    </citation>
    <scope>NUCLEOTIDE SEQUENCE [LARGE SCALE GENOMIC DNA]</scope>
    <source>
        <strain evidence="2">LSX21</strain>
        <tissue evidence="2">Leaf</tissue>
    </source>
</reference>
<evidence type="ECO:0000256" key="1">
    <source>
        <dbReference type="SAM" id="SignalP"/>
    </source>
</evidence>
<accession>A0AAN8ZIT5</accession>
<comment type="caution">
    <text evidence="2">The sequence shown here is derived from an EMBL/GenBank/DDBJ whole genome shotgun (WGS) entry which is preliminary data.</text>
</comment>